<reference evidence="3" key="1">
    <citation type="journal article" date="2019" name="Int. J. Syst. Evol. Microbiol.">
        <title>The Global Catalogue of Microorganisms (GCM) 10K type strain sequencing project: providing services to taxonomists for standard genome sequencing and annotation.</title>
        <authorList>
            <consortium name="The Broad Institute Genomics Platform"/>
            <consortium name="The Broad Institute Genome Sequencing Center for Infectious Disease"/>
            <person name="Wu L."/>
            <person name="Ma J."/>
        </authorList>
    </citation>
    <scope>NUCLEOTIDE SEQUENCE [LARGE SCALE GENOMIC DNA]</scope>
    <source>
        <strain evidence="3">CCUG 61484</strain>
    </source>
</reference>
<name>A0ABW3ASN7_9SPHI</name>
<proteinExistence type="predicted"/>
<dbReference type="RefSeq" id="WP_377113366.1">
    <property type="nucleotide sequence ID" value="NZ_JBHTHZ010000003.1"/>
</dbReference>
<evidence type="ECO:0000256" key="1">
    <source>
        <dbReference type="SAM" id="SignalP"/>
    </source>
</evidence>
<feature type="chain" id="PRO_5045260914" evidence="1">
    <location>
        <begin position="21"/>
        <end position="350"/>
    </location>
</feature>
<dbReference type="EMBL" id="JBHTHZ010000003">
    <property type="protein sequence ID" value="MFD0793506.1"/>
    <property type="molecule type" value="Genomic_DNA"/>
</dbReference>
<evidence type="ECO:0000313" key="2">
    <source>
        <dbReference type="EMBL" id="MFD0793506.1"/>
    </source>
</evidence>
<keyword evidence="2" id="KW-0449">Lipoprotein</keyword>
<accession>A0ABW3ASN7</accession>
<dbReference type="NCBIfam" id="TIGR03514">
    <property type="entry name" value="GldB_lipo"/>
    <property type="match status" value="1"/>
</dbReference>
<protein>
    <submittedName>
        <fullName evidence="2">Gliding motility lipoprotein GldB</fullName>
    </submittedName>
</protein>
<keyword evidence="1" id="KW-0732">Signal</keyword>
<organism evidence="2 3">
    <name type="scientific">Mucilaginibacter litoreus</name>
    <dbReference type="NCBI Taxonomy" id="1048221"/>
    <lineage>
        <taxon>Bacteria</taxon>
        <taxon>Pseudomonadati</taxon>
        <taxon>Bacteroidota</taxon>
        <taxon>Sphingobacteriia</taxon>
        <taxon>Sphingobacteriales</taxon>
        <taxon>Sphingobacteriaceae</taxon>
        <taxon>Mucilaginibacter</taxon>
    </lineage>
</organism>
<feature type="signal peptide" evidence="1">
    <location>
        <begin position="1"/>
        <end position="20"/>
    </location>
</feature>
<dbReference type="InterPro" id="IPR019853">
    <property type="entry name" value="GldB-like"/>
</dbReference>
<evidence type="ECO:0000313" key="3">
    <source>
        <dbReference type="Proteomes" id="UP001597010"/>
    </source>
</evidence>
<dbReference type="Proteomes" id="UP001597010">
    <property type="component" value="Unassembled WGS sequence"/>
</dbReference>
<comment type="caution">
    <text evidence="2">The sequence shown here is derived from an EMBL/GenBank/DDBJ whole genome shotgun (WGS) entry which is preliminary data.</text>
</comment>
<keyword evidence="3" id="KW-1185">Reference proteome</keyword>
<dbReference type="Pfam" id="PF25594">
    <property type="entry name" value="GldB_lipo"/>
    <property type="match status" value="1"/>
</dbReference>
<sequence>MVMFNSYKTPVICICFFALALLTACGRKKKVDVSDIPVNVTIQRFDKDFDAMRTKPMDQQAGLLYSKYGAFYQDFIERILKVGSAQDTAYYKTLREVFKGKAYTDLKHDVDAAFPDMDKQNEQLTDAFRRIKYYFPQKKLPKVYAYFSGFQAQTSIGDGYFGIGLDLFLGADSRFYPALVESFPHYISRRFTPDNIAPRVVEGIAREDMFPEREQDRSLLAKMVYNGKILYFMDQTLPDVPDSTKIGYTAQQIKWCEEFKGSIWGYFLEENLLYETDYQKIQKYLTEAPFTPGLGDKNDSAPKLAVWTGWQIVKQYMDKHPDITLPQLMADHDAQKILNESKYRPKDMKE</sequence>
<gene>
    <name evidence="2" type="primary">gldB</name>
    <name evidence="2" type="ORF">ACFQZX_07740</name>
</gene>